<dbReference type="InterPro" id="IPR006221">
    <property type="entry name" value="TrpG/PapA_dom"/>
</dbReference>
<dbReference type="PANTHER" id="PTHR43418">
    <property type="entry name" value="MULTIFUNCTIONAL TRYPTOPHAN BIOSYNTHESIS PROTEIN-RELATED"/>
    <property type="match status" value="1"/>
</dbReference>
<dbReference type="PRINTS" id="PR00096">
    <property type="entry name" value="GATASE"/>
</dbReference>
<reference evidence="3" key="2">
    <citation type="submission" date="2021-08" db="EMBL/GenBank/DDBJ databases">
        <authorList>
            <person name="Tani A."/>
            <person name="Ola A."/>
            <person name="Ogura Y."/>
            <person name="Katsura K."/>
            <person name="Hayashi T."/>
        </authorList>
    </citation>
    <scope>NUCLEOTIDE SEQUENCE</scope>
    <source>
        <strain evidence="3">LMG 23639</strain>
    </source>
</reference>
<evidence type="ECO:0000313" key="4">
    <source>
        <dbReference type="Proteomes" id="UP001055102"/>
    </source>
</evidence>
<dbReference type="Proteomes" id="UP001055102">
    <property type="component" value="Unassembled WGS sequence"/>
</dbReference>
<name>A0ABQ4T009_9HYPH</name>
<feature type="domain" description="Glutamine amidotransferase" evidence="2">
    <location>
        <begin position="3"/>
        <end position="186"/>
    </location>
</feature>
<evidence type="ECO:0000256" key="1">
    <source>
        <dbReference type="ARBA" id="ARBA00022962"/>
    </source>
</evidence>
<comment type="caution">
    <text evidence="3">The sequence shown here is derived from an EMBL/GenBank/DDBJ whole genome shotgun (WGS) entry which is preliminary data.</text>
</comment>
<keyword evidence="4" id="KW-1185">Reference proteome</keyword>
<evidence type="ECO:0000259" key="2">
    <source>
        <dbReference type="Pfam" id="PF00117"/>
    </source>
</evidence>
<dbReference type="InterPro" id="IPR029062">
    <property type="entry name" value="Class_I_gatase-like"/>
</dbReference>
<keyword evidence="1" id="KW-0315">Glutamine amidotransferase</keyword>
<dbReference type="SUPFAM" id="SSF52317">
    <property type="entry name" value="Class I glutamine amidotransferase-like"/>
    <property type="match status" value="1"/>
</dbReference>
<dbReference type="InterPro" id="IPR017926">
    <property type="entry name" value="GATASE"/>
</dbReference>
<proteinExistence type="predicted"/>
<gene>
    <name evidence="3" type="primary">pabA</name>
    <name evidence="3" type="ORF">AOPFMNJM_3444</name>
</gene>
<dbReference type="PANTHER" id="PTHR43418:SF4">
    <property type="entry name" value="MULTIFUNCTIONAL TRYPTOPHAN BIOSYNTHESIS PROTEIN"/>
    <property type="match status" value="1"/>
</dbReference>
<dbReference type="PRINTS" id="PR00097">
    <property type="entry name" value="ANTSNTHASEII"/>
</dbReference>
<dbReference type="EMBL" id="BPQR01000062">
    <property type="protein sequence ID" value="GJE08110.1"/>
    <property type="molecule type" value="Genomic_DNA"/>
</dbReference>
<reference evidence="3" key="1">
    <citation type="journal article" date="2021" name="Front. Microbiol.">
        <title>Comprehensive Comparative Genomics and Phenotyping of Methylobacterium Species.</title>
        <authorList>
            <person name="Alessa O."/>
            <person name="Ogura Y."/>
            <person name="Fujitani Y."/>
            <person name="Takami H."/>
            <person name="Hayashi T."/>
            <person name="Sahin N."/>
            <person name="Tani A."/>
        </authorList>
    </citation>
    <scope>NUCLEOTIDE SEQUENCE</scope>
    <source>
        <strain evidence="3">LMG 23639</strain>
    </source>
</reference>
<dbReference type="PROSITE" id="PS51273">
    <property type="entry name" value="GATASE_TYPE_1"/>
    <property type="match status" value="1"/>
</dbReference>
<sequence>MILVVDNYDSFVFNVVRYLKELGETVRVARNDAIDVAGIRALAPDALVLSPGPCTPAEAGVSLPAIEALSGRVPILGVCLGHQAIGAAFGGEVLRAREPLHGQATPITHAGARLFRDLPSPMQVGRYHSLIVAERPGMGEHLTVDAVSGEGEVMALSHREHPTYGIQFHPESVLTEHGHALFGNFLELARAWRNGQGESASPRGADALA</sequence>
<dbReference type="CDD" id="cd01743">
    <property type="entry name" value="GATase1_Anthranilate_Synthase"/>
    <property type="match status" value="1"/>
</dbReference>
<organism evidence="3 4">
    <name type="scientific">Methylobacterium jeotgali</name>
    <dbReference type="NCBI Taxonomy" id="381630"/>
    <lineage>
        <taxon>Bacteria</taxon>
        <taxon>Pseudomonadati</taxon>
        <taxon>Pseudomonadota</taxon>
        <taxon>Alphaproteobacteria</taxon>
        <taxon>Hyphomicrobiales</taxon>
        <taxon>Methylobacteriaceae</taxon>
        <taxon>Methylobacterium</taxon>
    </lineage>
</organism>
<dbReference type="Pfam" id="PF00117">
    <property type="entry name" value="GATase"/>
    <property type="match status" value="1"/>
</dbReference>
<dbReference type="PRINTS" id="PR00099">
    <property type="entry name" value="CPSGATASE"/>
</dbReference>
<dbReference type="RefSeq" id="WP_238277597.1">
    <property type="nucleotide sequence ID" value="NZ_BPQR01000062.1"/>
</dbReference>
<dbReference type="InterPro" id="IPR050472">
    <property type="entry name" value="Anth_synth/Amidotransfase"/>
</dbReference>
<accession>A0ABQ4T009</accession>
<evidence type="ECO:0000313" key="3">
    <source>
        <dbReference type="EMBL" id="GJE08110.1"/>
    </source>
</evidence>
<dbReference type="NCBIfam" id="TIGR00566">
    <property type="entry name" value="trpG_papA"/>
    <property type="match status" value="1"/>
</dbReference>
<dbReference type="Gene3D" id="3.40.50.880">
    <property type="match status" value="1"/>
</dbReference>
<protein>
    <submittedName>
        <fullName evidence="3">Aminodeoxychorismate synthase component 2</fullName>
    </submittedName>
</protein>